<accession>A0A9Q1JQ81</accession>
<evidence type="ECO:0000256" key="1">
    <source>
        <dbReference type="SAM" id="Phobius"/>
    </source>
</evidence>
<keyword evidence="3" id="KW-1185">Reference proteome</keyword>
<comment type="caution">
    <text evidence="2">The sequence shown here is derived from an EMBL/GenBank/DDBJ whole genome shotgun (WGS) entry which is preliminary data.</text>
</comment>
<dbReference type="OrthoDB" id="1746559at2759"/>
<name>A0A9Q1JQ81_9CARY</name>
<evidence type="ECO:0000313" key="2">
    <source>
        <dbReference type="EMBL" id="KAJ8428927.1"/>
    </source>
</evidence>
<organism evidence="2 3">
    <name type="scientific">Carnegiea gigantea</name>
    <dbReference type="NCBI Taxonomy" id="171969"/>
    <lineage>
        <taxon>Eukaryota</taxon>
        <taxon>Viridiplantae</taxon>
        <taxon>Streptophyta</taxon>
        <taxon>Embryophyta</taxon>
        <taxon>Tracheophyta</taxon>
        <taxon>Spermatophyta</taxon>
        <taxon>Magnoliopsida</taxon>
        <taxon>eudicotyledons</taxon>
        <taxon>Gunneridae</taxon>
        <taxon>Pentapetalae</taxon>
        <taxon>Caryophyllales</taxon>
        <taxon>Cactineae</taxon>
        <taxon>Cactaceae</taxon>
        <taxon>Cactoideae</taxon>
        <taxon>Echinocereeae</taxon>
        <taxon>Carnegiea</taxon>
    </lineage>
</organism>
<keyword evidence="1" id="KW-1133">Transmembrane helix</keyword>
<dbReference type="AlphaFoldDB" id="A0A9Q1JQ81"/>
<feature type="transmembrane region" description="Helical" evidence="1">
    <location>
        <begin position="200"/>
        <end position="219"/>
    </location>
</feature>
<sequence length="228" mass="26008">MLDWLVANFSYPRLDTLSEMGDTFLSELALIKTTLVMAMITLRQQRNIVELVQPHAELQRRETEAKFYVPPSYHEGLFSKTKEIFGVVETAAKIEKSLDVDQVKVLSDQDLTCSSEIPHIEGARDSKGGGADSQNVREFDNPVDLEKAKDRLKNLIGFVSPLTMFIFGSFCLILLHLCFQALVHFVLYDLCYCNKTKTSLPFSLSFPLPFLPFLNYLFLRPFINNNEN</sequence>
<reference evidence="2" key="1">
    <citation type="submission" date="2022-04" db="EMBL/GenBank/DDBJ databases">
        <title>Carnegiea gigantea Genome sequencing and assembly v2.</title>
        <authorList>
            <person name="Copetti D."/>
            <person name="Sanderson M.J."/>
            <person name="Burquez A."/>
            <person name="Wojciechowski M.F."/>
        </authorList>
    </citation>
    <scope>NUCLEOTIDE SEQUENCE</scope>
    <source>
        <strain evidence="2">SGP5-SGP5p</strain>
        <tissue evidence="2">Aerial part</tissue>
    </source>
</reference>
<keyword evidence="1" id="KW-0472">Membrane</keyword>
<dbReference type="EMBL" id="JAKOGI010000956">
    <property type="protein sequence ID" value="KAJ8428927.1"/>
    <property type="molecule type" value="Genomic_DNA"/>
</dbReference>
<protein>
    <submittedName>
        <fullName evidence="2">Uncharacterized protein</fullName>
    </submittedName>
</protein>
<keyword evidence="1" id="KW-0812">Transmembrane</keyword>
<gene>
    <name evidence="2" type="ORF">Cgig2_001018</name>
</gene>
<dbReference type="Proteomes" id="UP001153076">
    <property type="component" value="Unassembled WGS sequence"/>
</dbReference>
<feature type="transmembrane region" description="Helical" evidence="1">
    <location>
        <begin position="155"/>
        <end position="188"/>
    </location>
</feature>
<evidence type="ECO:0000313" key="3">
    <source>
        <dbReference type="Proteomes" id="UP001153076"/>
    </source>
</evidence>
<proteinExistence type="predicted"/>